<feature type="domain" description="ABM" evidence="1">
    <location>
        <begin position="1"/>
        <end position="69"/>
    </location>
</feature>
<gene>
    <name evidence="2" type="ORF">AA23TX_05815</name>
</gene>
<dbReference type="Pfam" id="PF03992">
    <property type="entry name" value="ABM"/>
    <property type="match status" value="1"/>
</dbReference>
<evidence type="ECO:0000259" key="1">
    <source>
        <dbReference type="Pfam" id="PF03992"/>
    </source>
</evidence>
<evidence type="ECO:0000313" key="2">
    <source>
        <dbReference type="EMBL" id="VVJ20794.1"/>
    </source>
</evidence>
<reference evidence="2 3" key="1">
    <citation type="submission" date="2019-09" db="EMBL/GenBank/DDBJ databases">
        <authorList>
            <person name="Leyn A S."/>
        </authorList>
    </citation>
    <scope>NUCLEOTIDE SEQUENCE [LARGE SCALE GENOMIC DNA]</scope>
    <source>
        <strain evidence="2">AA231_1</strain>
    </source>
</reference>
<keyword evidence="3" id="KW-1185">Reference proteome</keyword>
<dbReference type="EMBL" id="CABVGP010000002">
    <property type="protein sequence ID" value="VVJ20794.1"/>
    <property type="molecule type" value="Genomic_DNA"/>
</dbReference>
<proteinExistence type="predicted"/>
<dbReference type="InterPro" id="IPR011008">
    <property type="entry name" value="Dimeric_a/b-barrel"/>
</dbReference>
<dbReference type="SUPFAM" id="SSF54909">
    <property type="entry name" value="Dimeric alpha+beta barrel"/>
    <property type="match status" value="1"/>
</dbReference>
<evidence type="ECO:0000313" key="3">
    <source>
        <dbReference type="Proteomes" id="UP000399805"/>
    </source>
</evidence>
<protein>
    <recommendedName>
        <fullName evidence="1">ABM domain-containing protein</fullName>
    </recommendedName>
</protein>
<name>A0A6I8LS92_9PSEU</name>
<accession>A0A6I8LS92</accession>
<sequence length="111" mass="12733">MQVVVIRFTVREEWAGRWLDLVGEFTRATRAEDSNLWFWWARSVDEPNVFFLLEGHREDGVEAHLRSPLIPKIRREWPAALVETPRVLMTTLPGNDWPELALLPVPGASGG</sequence>
<dbReference type="Gene3D" id="3.30.70.100">
    <property type="match status" value="1"/>
</dbReference>
<dbReference type="AlphaFoldDB" id="A0A6I8LS92"/>
<organism evidence="2 3">
    <name type="scientific">Amycolatopsis camponoti</name>
    <dbReference type="NCBI Taxonomy" id="2606593"/>
    <lineage>
        <taxon>Bacteria</taxon>
        <taxon>Bacillati</taxon>
        <taxon>Actinomycetota</taxon>
        <taxon>Actinomycetes</taxon>
        <taxon>Pseudonocardiales</taxon>
        <taxon>Pseudonocardiaceae</taxon>
        <taxon>Amycolatopsis</taxon>
    </lineage>
</organism>
<dbReference type="InterPro" id="IPR007138">
    <property type="entry name" value="ABM_dom"/>
</dbReference>
<dbReference type="Proteomes" id="UP000399805">
    <property type="component" value="Unassembled WGS sequence"/>
</dbReference>